<feature type="domain" description="DUF4097" evidence="2">
    <location>
        <begin position="49"/>
        <end position="285"/>
    </location>
</feature>
<comment type="caution">
    <text evidence="3">The sequence shown here is derived from an EMBL/GenBank/DDBJ whole genome shotgun (WGS) entry which is preliminary data.</text>
</comment>
<dbReference type="RefSeq" id="WP_083957159.1">
    <property type="nucleotide sequence ID" value="NZ_JBDLOW010000009.1"/>
</dbReference>
<dbReference type="AlphaFoldDB" id="A0A2N0ZN97"/>
<evidence type="ECO:0000256" key="1">
    <source>
        <dbReference type="SAM" id="Phobius"/>
    </source>
</evidence>
<evidence type="ECO:0000313" key="3">
    <source>
        <dbReference type="EMBL" id="PKG30978.1"/>
    </source>
</evidence>
<evidence type="ECO:0000313" key="4">
    <source>
        <dbReference type="Proteomes" id="UP000233343"/>
    </source>
</evidence>
<dbReference type="Gene3D" id="2.160.20.120">
    <property type="match status" value="1"/>
</dbReference>
<keyword evidence="1" id="KW-0472">Membrane</keyword>
<sequence>MKAGMAVKRILLIFAIMIGLYIIFINTPSWLSFGKNGTNAEEINNVELIKMDISSARSIIIPESRDNVEVIVDGRGHASVDKKGDTLEVIYKRNWMDGLSFFNNSAEVKVFIPENYEEEMQVNVGSGSIKLAGDSEKTPLKLKALDVNMSSGNVELSNLEVDSFKHEGSSGKLSIDSMTVQSSDINMSSGIGRITNYTGELDADISSGKMDIHLKELTGDMNISANSGAITLDVPNNSDFTLKGKTGSGHISSKLALDKQVESKGELEGSMGTGKHQIKLTVSSGFGEIR</sequence>
<feature type="transmembrane region" description="Helical" evidence="1">
    <location>
        <begin position="12"/>
        <end position="31"/>
    </location>
</feature>
<keyword evidence="1" id="KW-0812">Transmembrane</keyword>
<proteinExistence type="predicted"/>
<keyword evidence="1" id="KW-1133">Transmembrane helix</keyword>
<dbReference type="Proteomes" id="UP000233343">
    <property type="component" value="Unassembled WGS sequence"/>
</dbReference>
<reference evidence="3 4" key="1">
    <citation type="journal article" date="2010" name="Int. J. Syst. Evol. Microbiol.">
        <title>Bacillus horneckiae sp. nov., isolated from a spacecraft-assembly clean room.</title>
        <authorList>
            <person name="Vaishampayan P."/>
            <person name="Probst A."/>
            <person name="Krishnamurthi S."/>
            <person name="Ghosh S."/>
            <person name="Osman S."/>
            <person name="McDowall A."/>
            <person name="Ruckmani A."/>
            <person name="Mayilraj S."/>
            <person name="Venkateswaran K."/>
        </authorList>
    </citation>
    <scope>NUCLEOTIDE SEQUENCE [LARGE SCALE GENOMIC DNA]</scope>
    <source>
        <strain evidence="4">1PO1SC</strain>
    </source>
</reference>
<organism evidence="3 4">
    <name type="scientific">Cytobacillus horneckiae</name>
    <dbReference type="NCBI Taxonomy" id="549687"/>
    <lineage>
        <taxon>Bacteria</taxon>
        <taxon>Bacillati</taxon>
        <taxon>Bacillota</taxon>
        <taxon>Bacilli</taxon>
        <taxon>Bacillales</taxon>
        <taxon>Bacillaceae</taxon>
        <taxon>Cytobacillus</taxon>
    </lineage>
</organism>
<accession>A0A2N0ZN97</accession>
<dbReference type="Pfam" id="PF13349">
    <property type="entry name" value="DUF4097"/>
    <property type="match status" value="1"/>
</dbReference>
<gene>
    <name evidence="3" type="ORF">CWS20_00780</name>
</gene>
<name>A0A2N0ZN97_9BACI</name>
<protein>
    <recommendedName>
        <fullName evidence="2">DUF4097 domain-containing protein</fullName>
    </recommendedName>
</protein>
<keyword evidence="4" id="KW-1185">Reference proteome</keyword>
<dbReference type="EMBL" id="PISD01000002">
    <property type="protein sequence ID" value="PKG30978.1"/>
    <property type="molecule type" value="Genomic_DNA"/>
</dbReference>
<dbReference type="InterPro" id="IPR025164">
    <property type="entry name" value="Toastrack_DUF4097"/>
</dbReference>
<evidence type="ECO:0000259" key="2">
    <source>
        <dbReference type="Pfam" id="PF13349"/>
    </source>
</evidence>